<sequence>MASSVSSVSQREQTRYHSEMQRIRRPFMTIANPDPDTDSDEGNNNARPPPSHYQQSNYQYFPTNSFPHVPPPPPLPDHSPSTSGPAITPLSSNGSFHMAHASTGSAGTAASASGSSARSSPAPDTTPPPSTPGQALPAAPRLFTDVNIDASDTQGSPDGINAISRTSRDTPRSITTRAAMTLEPKLGIGFSPRSTDGHRPNTVSSRYLYDHERSLDH</sequence>
<dbReference type="Proteomes" id="UP000076798">
    <property type="component" value="Unassembled WGS sequence"/>
</dbReference>
<protein>
    <submittedName>
        <fullName evidence="2">Uncharacterized protein</fullName>
    </submittedName>
</protein>
<proteinExistence type="predicted"/>
<evidence type="ECO:0000313" key="3">
    <source>
        <dbReference type="Proteomes" id="UP000076798"/>
    </source>
</evidence>
<dbReference type="EMBL" id="KV428004">
    <property type="protein sequence ID" value="KZT44544.1"/>
    <property type="molecule type" value="Genomic_DNA"/>
</dbReference>
<feature type="compositionally biased region" description="Low complexity" evidence="1">
    <location>
        <begin position="99"/>
        <end position="123"/>
    </location>
</feature>
<organism evidence="2 3">
    <name type="scientific">Sistotremastrum suecicum HHB10207 ss-3</name>
    <dbReference type="NCBI Taxonomy" id="1314776"/>
    <lineage>
        <taxon>Eukaryota</taxon>
        <taxon>Fungi</taxon>
        <taxon>Dikarya</taxon>
        <taxon>Basidiomycota</taxon>
        <taxon>Agaricomycotina</taxon>
        <taxon>Agaricomycetes</taxon>
        <taxon>Sistotremastrales</taxon>
        <taxon>Sistotremastraceae</taxon>
        <taxon>Sistotremastrum</taxon>
    </lineage>
</organism>
<name>A0A166JAN8_9AGAM</name>
<gene>
    <name evidence="2" type="ORF">SISSUDRAFT_29024</name>
</gene>
<accession>A0A166JAN8</accession>
<dbReference type="AlphaFoldDB" id="A0A166JAN8"/>
<feature type="compositionally biased region" description="Basic and acidic residues" evidence="1">
    <location>
        <begin position="12"/>
        <end position="22"/>
    </location>
</feature>
<feature type="compositionally biased region" description="Polar residues" evidence="1">
    <location>
        <begin position="42"/>
        <end position="60"/>
    </location>
</feature>
<evidence type="ECO:0000256" key="1">
    <source>
        <dbReference type="SAM" id="MobiDB-lite"/>
    </source>
</evidence>
<feature type="compositionally biased region" description="Basic and acidic residues" evidence="1">
    <location>
        <begin position="208"/>
        <end position="217"/>
    </location>
</feature>
<reference evidence="2 3" key="1">
    <citation type="journal article" date="2016" name="Mol. Biol. Evol.">
        <title>Comparative Genomics of Early-Diverging Mushroom-Forming Fungi Provides Insights into the Origins of Lignocellulose Decay Capabilities.</title>
        <authorList>
            <person name="Nagy L.G."/>
            <person name="Riley R."/>
            <person name="Tritt A."/>
            <person name="Adam C."/>
            <person name="Daum C."/>
            <person name="Floudas D."/>
            <person name="Sun H."/>
            <person name="Yadav J.S."/>
            <person name="Pangilinan J."/>
            <person name="Larsson K.H."/>
            <person name="Matsuura K."/>
            <person name="Barry K."/>
            <person name="Labutti K."/>
            <person name="Kuo R."/>
            <person name="Ohm R.A."/>
            <person name="Bhattacharya S.S."/>
            <person name="Shirouzu T."/>
            <person name="Yoshinaga Y."/>
            <person name="Martin F.M."/>
            <person name="Grigoriev I.V."/>
            <person name="Hibbett D.S."/>
        </authorList>
    </citation>
    <scope>NUCLEOTIDE SEQUENCE [LARGE SCALE GENOMIC DNA]</scope>
    <source>
        <strain evidence="2 3">HHB10207 ss-3</strain>
    </source>
</reference>
<feature type="compositionally biased region" description="Pro residues" evidence="1">
    <location>
        <begin position="68"/>
        <end position="77"/>
    </location>
</feature>
<keyword evidence="3" id="KW-1185">Reference proteome</keyword>
<feature type="region of interest" description="Disordered" evidence="1">
    <location>
        <begin position="1"/>
        <end position="217"/>
    </location>
</feature>
<evidence type="ECO:0000313" key="2">
    <source>
        <dbReference type="EMBL" id="KZT44544.1"/>
    </source>
</evidence>
<feature type="compositionally biased region" description="Polar residues" evidence="1">
    <location>
        <begin position="1"/>
        <end position="11"/>
    </location>
</feature>